<sequence length="639" mass="70649">MPSGEPVVRGDIDRTLMKPGVSTSPAVAGVGPVHLRSPDEVTAPHVSTRRASHFTVRPKLWDGAVRRFSEQASHENQQSLAQHVDIAKTACARAFMAIQKHLKAVDATADLRATSQGDVERTAMDLLDGTLLEDRGRVSAFIDILHHYHVRPFEEKFGRAMDRIRYLQECIEKDVRLLHCLETASIVQHQIDAYLHRSHVQAALTAATPNPHPLDPGPRAPLPNVLEAVRFFSVLHTHKSRTIMRRSPPHTALGLCDAPDYQHALQWAAQQRNLSPRLPSAYVIWAQGMTARAAIASLIFQVLQQRPDAALEQGLLDPHGSLARALAMDTSGGVEALWSVFTHMMRALGGCLVRCAIGTAHPSGSRSSIHLGPIFAGDEDAIDLDGLYNVHPSLTTTDALHHMLMLELEVHENHVEDAIRDVLWEAVWREIRYASIGVSMTLINEAIKRAAEDVADEHESGNGGTGATSLEQEQENKEAVMTWWIGARHLDVVDLALLRTHREAIAACLQKLLETIDQHEAGEFASQSLTEAQRHVVWGRMREVIAPVAKSMFCSAIRDLLAREFCTFLEAPCLNARQARNAVMKMLNNAFLHTEAWRSSWSQDGEPVARAISEAIVIGFARTIAALKETAETMDKSRL</sequence>
<evidence type="ECO:0000313" key="2">
    <source>
        <dbReference type="EMBL" id="KAL1838126.1"/>
    </source>
</evidence>
<keyword evidence="3" id="KW-1185">Reference proteome</keyword>
<organism evidence="2 3">
    <name type="scientific">Humicola insolens</name>
    <name type="common">Soft-rot fungus</name>
    <dbReference type="NCBI Taxonomy" id="85995"/>
    <lineage>
        <taxon>Eukaryota</taxon>
        <taxon>Fungi</taxon>
        <taxon>Dikarya</taxon>
        <taxon>Ascomycota</taxon>
        <taxon>Pezizomycotina</taxon>
        <taxon>Sordariomycetes</taxon>
        <taxon>Sordariomycetidae</taxon>
        <taxon>Sordariales</taxon>
        <taxon>Chaetomiaceae</taxon>
        <taxon>Mycothermus</taxon>
    </lineage>
</organism>
<feature type="region of interest" description="Disordered" evidence="1">
    <location>
        <begin position="16"/>
        <end position="49"/>
    </location>
</feature>
<reference evidence="2 3" key="1">
    <citation type="journal article" date="2024" name="Commun. Biol.">
        <title>Comparative genomic analysis of thermophilic fungi reveals convergent evolutionary adaptations and gene losses.</title>
        <authorList>
            <person name="Steindorff A.S."/>
            <person name="Aguilar-Pontes M.V."/>
            <person name="Robinson A.J."/>
            <person name="Andreopoulos B."/>
            <person name="LaButti K."/>
            <person name="Kuo A."/>
            <person name="Mondo S."/>
            <person name="Riley R."/>
            <person name="Otillar R."/>
            <person name="Haridas S."/>
            <person name="Lipzen A."/>
            <person name="Grimwood J."/>
            <person name="Schmutz J."/>
            <person name="Clum A."/>
            <person name="Reid I.D."/>
            <person name="Moisan M.C."/>
            <person name="Butler G."/>
            <person name="Nguyen T.T.M."/>
            <person name="Dewar K."/>
            <person name="Conant G."/>
            <person name="Drula E."/>
            <person name="Henrissat B."/>
            <person name="Hansel C."/>
            <person name="Singer S."/>
            <person name="Hutchinson M.I."/>
            <person name="de Vries R.P."/>
            <person name="Natvig D.O."/>
            <person name="Powell A.J."/>
            <person name="Tsang A."/>
            <person name="Grigoriev I.V."/>
        </authorList>
    </citation>
    <scope>NUCLEOTIDE SEQUENCE [LARGE SCALE GENOMIC DNA]</scope>
    <source>
        <strain evidence="2 3">CBS 620.91</strain>
    </source>
</reference>
<proteinExistence type="predicted"/>
<dbReference type="Proteomes" id="UP001583172">
    <property type="component" value="Unassembled WGS sequence"/>
</dbReference>
<accession>A0ABR3V9R7</accession>
<evidence type="ECO:0000256" key="1">
    <source>
        <dbReference type="SAM" id="MobiDB-lite"/>
    </source>
</evidence>
<comment type="caution">
    <text evidence="2">The sequence shown here is derived from an EMBL/GenBank/DDBJ whole genome shotgun (WGS) entry which is preliminary data.</text>
</comment>
<protein>
    <submittedName>
        <fullName evidence="2">Uncharacterized protein</fullName>
    </submittedName>
</protein>
<gene>
    <name evidence="2" type="ORF">VTJ49DRAFT_3005</name>
</gene>
<dbReference type="EMBL" id="JAZGSY010000236">
    <property type="protein sequence ID" value="KAL1838126.1"/>
    <property type="molecule type" value="Genomic_DNA"/>
</dbReference>
<evidence type="ECO:0000313" key="3">
    <source>
        <dbReference type="Proteomes" id="UP001583172"/>
    </source>
</evidence>
<name>A0ABR3V9R7_HUMIN</name>